<sequence>MHSSTFETFRHRFVTSLCALALAGTGALAATGAMAQQNYDLLKNDSYRLKFNENTANTNNEPMDEIQVNWTMGTYPGFAAEVKYSSSVNIRDIAKIRGRVFIHQEATQTGAHRAWFEFQAEANEVKSVRTLNNELTNCSNSVGTVSQGYCKAPKSGSDLLLAIPNGEKFRHYVKTIAPKTIELGIINLTKNKTYVLGSITTTNSTGPGSDSMRTHITFNGNRTCANLPVVTYSVQKAYAKKGGKTFDYIGTPEGLNPNTTCSPKVGGANTGNITVQIPG</sequence>
<reference evidence="2" key="2">
    <citation type="submission" date="2020-09" db="EMBL/GenBank/DDBJ databases">
        <authorList>
            <person name="Sun Q."/>
            <person name="Zhou Y."/>
        </authorList>
    </citation>
    <scope>NUCLEOTIDE SEQUENCE</scope>
    <source>
        <strain evidence="2">CGMCC 1.15320</strain>
    </source>
</reference>
<reference evidence="2" key="1">
    <citation type="journal article" date="2014" name="Int. J. Syst. Evol. Microbiol.">
        <title>Complete genome sequence of Corynebacterium casei LMG S-19264T (=DSM 44701T), isolated from a smear-ripened cheese.</title>
        <authorList>
            <consortium name="US DOE Joint Genome Institute (JGI-PGF)"/>
            <person name="Walter F."/>
            <person name="Albersmeier A."/>
            <person name="Kalinowski J."/>
            <person name="Ruckert C."/>
        </authorList>
    </citation>
    <scope>NUCLEOTIDE SEQUENCE</scope>
    <source>
        <strain evidence="2">CGMCC 1.15320</strain>
    </source>
</reference>
<dbReference type="RefSeq" id="WP_188721902.1">
    <property type="nucleotide sequence ID" value="NZ_BMIF01000009.1"/>
</dbReference>
<feature type="chain" id="PRO_5036802864" evidence="1">
    <location>
        <begin position="30"/>
        <end position="279"/>
    </location>
</feature>
<evidence type="ECO:0000256" key="1">
    <source>
        <dbReference type="SAM" id="SignalP"/>
    </source>
</evidence>
<proteinExistence type="predicted"/>
<name>A0A916RZJ1_9HYPH</name>
<protein>
    <submittedName>
        <fullName evidence="2">Uncharacterized protein</fullName>
    </submittedName>
</protein>
<dbReference type="Proteomes" id="UP000636264">
    <property type="component" value="Unassembled WGS sequence"/>
</dbReference>
<evidence type="ECO:0000313" key="3">
    <source>
        <dbReference type="Proteomes" id="UP000636264"/>
    </source>
</evidence>
<dbReference type="EMBL" id="BMIF01000009">
    <property type="protein sequence ID" value="GGA74027.1"/>
    <property type="molecule type" value="Genomic_DNA"/>
</dbReference>
<comment type="caution">
    <text evidence="2">The sequence shown here is derived from an EMBL/GenBank/DDBJ whole genome shotgun (WGS) entry which is preliminary data.</text>
</comment>
<dbReference type="AlphaFoldDB" id="A0A916RZJ1"/>
<feature type="signal peptide" evidence="1">
    <location>
        <begin position="1"/>
        <end position="29"/>
    </location>
</feature>
<organism evidence="2 3">
    <name type="scientific">Nitratireductor aestuarii</name>
    <dbReference type="NCBI Taxonomy" id="1735103"/>
    <lineage>
        <taxon>Bacteria</taxon>
        <taxon>Pseudomonadati</taxon>
        <taxon>Pseudomonadota</taxon>
        <taxon>Alphaproteobacteria</taxon>
        <taxon>Hyphomicrobiales</taxon>
        <taxon>Phyllobacteriaceae</taxon>
        <taxon>Nitratireductor</taxon>
    </lineage>
</organism>
<gene>
    <name evidence="2" type="ORF">GCM10011385_30020</name>
</gene>
<evidence type="ECO:0000313" key="2">
    <source>
        <dbReference type="EMBL" id="GGA74027.1"/>
    </source>
</evidence>
<accession>A0A916RZJ1</accession>
<keyword evidence="3" id="KW-1185">Reference proteome</keyword>
<keyword evidence="1" id="KW-0732">Signal</keyword>